<reference evidence="14 15" key="1">
    <citation type="submission" date="2014-02" db="EMBL/GenBank/DDBJ databases">
        <title>Vibrio fortis Dalian14 Genome Sequencing.</title>
        <authorList>
            <person name="Wang Y."/>
            <person name="Song L."/>
            <person name="Liu G."/>
            <person name="Ding J."/>
        </authorList>
    </citation>
    <scope>NUCLEOTIDE SEQUENCE [LARGE SCALE GENOMIC DNA]</scope>
    <source>
        <strain evidence="14 15">Dalian14</strain>
    </source>
</reference>
<dbReference type="OrthoDB" id="9774448at2"/>
<keyword evidence="7 12" id="KW-0997">Cell inner membrane</keyword>
<evidence type="ECO:0000313" key="15">
    <source>
        <dbReference type="Proteomes" id="UP000027219"/>
    </source>
</evidence>
<comment type="similarity">
    <text evidence="3 12">Belongs to the binding-protein-dependent transport system permease family. CysTW subfamily.</text>
</comment>
<dbReference type="PANTHER" id="PTHR30183">
    <property type="entry name" value="MOLYBDENUM TRANSPORT SYSTEM PERMEASE PROTEIN MODB"/>
    <property type="match status" value="1"/>
</dbReference>
<keyword evidence="4 11" id="KW-0813">Transport</keyword>
<name>A0A066UMT6_9VIBR</name>
<feature type="transmembrane region" description="Helical" evidence="11">
    <location>
        <begin position="12"/>
        <end position="38"/>
    </location>
</feature>
<evidence type="ECO:0000256" key="8">
    <source>
        <dbReference type="ARBA" id="ARBA00022692"/>
    </source>
</evidence>
<feature type="domain" description="ABC transmembrane type-1" evidence="13">
    <location>
        <begin position="12"/>
        <end position="220"/>
    </location>
</feature>
<feature type="transmembrane region" description="Helical" evidence="11">
    <location>
        <begin position="84"/>
        <end position="107"/>
    </location>
</feature>
<evidence type="ECO:0000256" key="2">
    <source>
        <dbReference type="ARBA" id="ARBA00004429"/>
    </source>
</evidence>
<proteinExistence type="inferred from homology"/>
<evidence type="ECO:0000256" key="11">
    <source>
        <dbReference type="RuleBase" id="RU363032"/>
    </source>
</evidence>
<dbReference type="STRING" id="212667.VFDL14_19820"/>
<dbReference type="Pfam" id="PF00528">
    <property type="entry name" value="BPD_transp_1"/>
    <property type="match status" value="1"/>
</dbReference>
<feature type="transmembrane region" description="Helical" evidence="11">
    <location>
        <begin position="137"/>
        <end position="159"/>
    </location>
</feature>
<dbReference type="InterPro" id="IPR000515">
    <property type="entry name" value="MetI-like"/>
</dbReference>
<keyword evidence="8 11" id="KW-0812">Transmembrane</keyword>
<evidence type="ECO:0000256" key="10">
    <source>
        <dbReference type="ARBA" id="ARBA00023136"/>
    </source>
</evidence>
<evidence type="ECO:0000256" key="4">
    <source>
        <dbReference type="ARBA" id="ARBA00022448"/>
    </source>
</evidence>
<dbReference type="EMBL" id="JFFR01000027">
    <property type="protein sequence ID" value="KDN27157.1"/>
    <property type="molecule type" value="Genomic_DNA"/>
</dbReference>
<dbReference type="InterPro" id="IPR035906">
    <property type="entry name" value="MetI-like_sf"/>
</dbReference>
<feature type="transmembrane region" description="Helical" evidence="11">
    <location>
        <begin position="50"/>
        <end position="72"/>
    </location>
</feature>
<dbReference type="FunFam" id="1.10.3720.10:FF:000018">
    <property type="entry name" value="Molybdenum transport system permease"/>
    <property type="match status" value="1"/>
</dbReference>
<dbReference type="PROSITE" id="PS50928">
    <property type="entry name" value="ABC_TM1"/>
    <property type="match status" value="1"/>
</dbReference>
<evidence type="ECO:0000256" key="1">
    <source>
        <dbReference type="ARBA" id="ARBA00002949"/>
    </source>
</evidence>
<dbReference type="NCBIfam" id="TIGR02141">
    <property type="entry name" value="modB_ABC"/>
    <property type="match status" value="1"/>
</dbReference>
<dbReference type="NCBIfam" id="NF006939">
    <property type="entry name" value="PRK09421.1"/>
    <property type="match status" value="1"/>
</dbReference>
<dbReference type="RefSeq" id="WP_032552516.1">
    <property type="nucleotide sequence ID" value="NZ_JFFR01000027.1"/>
</dbReference>
<dbReference type="Proteomes" id="UP000027219">
    <property type="component" value="Unassembled WGS sequence"/>
</dbReference>
<evidence type="ECO:0000256" key="5">
    <source>
        <dbReference type="ARBA" id="ARBA00022475"/>
    </source>
</evidence>
<dbReference type="Gene3D" id="1.10.3720.10">
    <property type="entry name" value="MetI-like"/>
    <property type="match status" value="1"/>
</dbReference>
<keyword evidence="6 12" id="KW-0500">Molybdenum</keyword>
<organism evidence="14 15">
    <name type="scientific">Vibrio fortis</name>
    <dbReference type="NCBI Taxonomy" id="212667"/>
    <lineage>
        <taxon>Bacteria</taxon>
        <taxon>Pseudomonadati</taxon>
        <taxon>Pseudomonadota</taxon>
        <taxon>Gammaproteobacteria</taxon>
        <taxon>Vibrionales</taxon>
        <taxon>Vibrionaceae</taxon>
        <taxon>Vibrio</taxon>
    </lineage>
</organism>
<keyword evidence="5" id="KW-1003">Cell membrane</keyword>
<evidence type="ECO:0000256" key="6">
    <source>
        <dbReference type="ARBA" id="ARBA00022505"/>
    </source>
</evidence>
<gene>
    <name evidence="14" type="primary">modB</name>
    <name evidence="14" type="ORF">VFDL14_19820</name>
</gene>
<keyword evidence="15" id="KW-1185">Reference proteome</keyword>
<dbReference type="SUPFAM" id="SSF161098">
    <property type="entry name" value="MetI-like"/>
    <property type="match status" value="1"/>
</dbReference>
<evidence type="ECO:0000256" key="7">
    <source>
        <dbReference type="ARBA" id="ARBA00022519"/>
    </source>
</evidence>
<sequence>MFYLSDYEYQALLLSLKVAGFAILWLVPIGIGLAWLLAKKQFIGKGLVESLVHLPLVLPPVVIGYLLLVMMGRQGLIGSWLNDVFGVVFSFSWKGASLACIVVALPLMVRSIRLSLETVDSKLEEAAATLGASPIKVFFTITLPLMVPGIITGIMLSFARSLGEFGATISFVSNIPGETQTIPLAMYTFIETPGAEVEAARLCAISIAIALGSLMLSEWLNRKTVNKLGGNQ</sequence>
<dbReference type="CDD" id="cd06261">
    <property type="entry name" value="TM_PBP2"/>
    <property type="match status" value="1"/>
</dbReference>
<keyword evidence="9 11" id="KW-1133">Transmembrane helix</keyword>
<dbReference type="GO" id="GO:0005886">
    <property type="term" value="C:plasma membrane"/>
    <property type="evidence" value="ECO:0007669"/>
    <property type="project" value="UniProtKB-SubCell"/>
</dbReference>
<protein>
    <recommendedName>
        <fullName evidence="12">Molybdenum transport system permease</fullName>
    </recommendedName>
</protein>
<evidence type="ECO:0000256" key="3">
    <source>
        <dbReference type="ARBA" id="ARBA00007069"/>
    </source>
</evidence>
<comment type="caution">
    <text evidence="12">Lacks conserved residue(s) required for the propagation of feature annotation.</text>
</comment>
<evidence type="ECO:0000259" key="13">
    <source>
        <dbReference type="PROSITE" id="PS50928"/>
    </source>
</evidence>
<accession>A0A066UMT6</accession>
<dbReference type="AlphaFoldDB" id="A0A066UMT6"/>
<dbReference type="GO" id="GO:0015098">
    <property type="term" value="F:molybdate ion transmembrane transporter activity"/>
    <property type="evidence" value="ECO:0007669"/>
    <property type="project" value="UniProtKB-UniRule"/>
</dbReference>
<comment type="subcellular location">
    <subcellularLocation>
        <location evidence="2 12">Cell inner membrane</location>
        <topology evidence="2 12">Multi-pass membrane protein</topology>
    </subcellularLocation>
    <subcellularLocation>
        <location evidence="11">Cell membrane</location>
        <topology evidence="11">Multi-pass membrane protein</topology>
    </subcellularLocation>
</comment>
<comment type="caution">
    <text evidence="14">The sequence shown here is derived from an EMBL/GenBank/DDBJ whole genome shotgun (WGS) entry which is preliminary data.</text>
</comment>
<evidence type="ECO:0000313" key="14">
    <source>
        <dbReference type="EMBL" id="KDN27157.1"/>
    </source>
</evidence>
<dbReference type="PANTHER" id="PTHR30183:SF3">
    <property type="entry name" value="MOLYBDENUM TRANSPORT SYSTEM PERMEASE PROTEIN MODB"/>
    <property type="match status" value="1"/>
</dbReference>
<evidence type="ECO:0000256" key="12">
    <source>
        <dbReference type="RuleBase" id="RU365097"/>
    </source>
</evidence>
<keyword evidence="10 11" id="KW-0472">Membrane</keyword>
<evidence type="ECO:0000256" key="9">
    <source>
        <dbReference type="ARBA" id="ARBA00022989"/>
    </source>
</evidence>
<dbReference type="InterPro" id="IPR011867">
    <property type="entry name" value="ModB_ABC"/>
</dbReference>
<comment type="function">
    <text evidence="1 12">Part of the binding-protein-dependent transport system for molybdenum; probably responsible for the translocation of the substrate across the membrane.</text>
</comment>